<feature type="compositionally biased region" description="Acidic residues" evidence="1">
    <location>
        <begin position="28"/>
        <end position="53"/>
    </location>
</feature>
<protein>
    <submittedName>
        <fullName evidence="2">Uncharacterized protein</fullName>
    </submittedName>
</protein>
<evidence type="ECO:0000313" key="2">
    <source>
        <dbReference type="EMBL" id="GAA3799898.1"/>
    </source>
</evidence>
<accession>A0ABP7HS56</accession>
<keyword evidence="3" id="KW-1185">Reference proteome</keyword>
<name>A0ABP7HS56_9ACTN</name>
<comment type="caution">
    <text evidence="2">The sequence shown here is derived from an EMBL/GenBank/DDBJ whole genome shotgun (WGS) entry which is preliminary data.</text>
</comment>
<gene>
    <name evidence="2" type="ORF">GCM10022403_037530</name>
</gene>
<proteinExistence type="predicted"/>
<organism evidence="2 3">
    <name type="scientific">Streptomyces coacervatus</name>
    <dbReference type="NCBI Taxonomy" id="647381"/>
    <lineage>
        <taxon>Bacteria</taxon>
        <taxon>Bacillati</taxon>
        <taxon>Actinomycetota</taxon>
        <taxon>Actinomycetes</taxon>
        <taxon>Kitasatosporales</taxon>
        <taxon>Streptomycetaceae</taxon>
        <taxon>Streptomyces</taxon>
    </lineage>
</organism>
<evidence type="ECO:0000256" key="1">
    <source>
        <dbReference type="SAM" id="MobiDB-lite"/>
    </source>
</evidence>
<dbReference type="Proteomes" id="UP001501009">
    <property type="component" value="Unassembled WGS sequence"/>
</dbReference>
<reference evidence="3" key="1">
    <citation type="journal article" date="2019" name="Int. J. Syst. Evol. Microbiol.">
        <title>The Global Catalogue of Microorganisms (GCM) 10K type strain sequencing project: providing services to taxonomists for standard genome sequencing and annotation.</title>
        <authorList>
            <consortium name="The Broad Institute Genomics Platform"/>
            <consortium name="The Broad Institute Genome Sequencing Center for Infectious Disease"/>
            <person name="Wu L."/>
            <person name="Ma J."/>
        </authorList>
    </citation>
    <scope>NUCLEOTIDE SEQUENCE [LARGE SCALE GENOMIC DNA]</scope>
    <source>
        <strain evidence="3">JCM 17138</strain>
    </source>
</reference>
<sequence length="114" mass="11218">MSMLTTGAGSAGSGTEVWPGTGCWGALDGEEGGAEVGDEELGDVEEGDEEEGGADVGEPVVVRTTGPPGLSAAVPPASAPHWVPSTEAPTTAAAAAVMANHAPPRIAPRRMTSP</sequence>
<dbReference type="EMBL" id="BAABDE010000017">
    <property type="protein sequence ID" value="GAA3799898.1"/>
    <property type="molecule type" value="Genomic_DNA"/>
</dbReference>
<evidence type="ECO:0000313" key="3">
    <source>
        <dbReference type="Proteomes" id="UP001501009"/>
    </source>
</evidence>
<feature type="region of interest" description="Disordered" evidence="1">
    <location>
        <begin position="1"/>
        <end position="91"/>
    </location>
</feature>